<dbReference type="EMBL" id="BMMF01000005">
    <property type="protein sequence ID" value="GGK33103.1"/>
    <property type="molecule type" value="Genomic_DNA"/>
</dbReference>
<comment type="caution">
    <text evidence="1">The sequence shown here is derived from an EMBL/GenBank/DDBJ whole genome shotgun (WGS) entry which is preliminary data.</text>
</comment>
<reference evidence="1 2" key="1">
    <citation type="journal article" date="2014" name="Int. J. Syst. Evol. Microbiol.">
        <title>Complete genome sequence of Corynebacterium casei LMG S-19264T (=DSM 44701T), isolated from a smear-ripened cheese.</title>
        <authorList>
            <consortium name="US DOE Joint Genome Institute (JGI-PGF)"/>
            <person name="Walter F."/>
            <person name="Albersmeier A."/>
            <person name="Kalinowski J."/>
            <person name="Ruckert C."/>
        </authorList>
    </citation>
    <scope>NUCLEOTIDE SEQUENCE [LARGE SCALE GENOMIC DNA]</scope>
    <source>
        <strain evidence="1 2">CGMCC 1.9161</strain>
    </source>
</reference>
<name>A0A917V3R6_9HYPH</name>
<evidence type="ECO:0008006" key="3">
    <source>
        <dbReference type="Google" id="ProtNLM"/>
    </source>
</evidence>
<dbReference type="RefSeq" id="WP_188912260.1">
    <property type="nucleotide sequence ID" value="NZ_BMMF01000005.1"/>
</dbReference>
<dbReference type="Proteomes" id="UP000600449">
    <property type="component" value="Unassembled WGS sequence"/>
</dbReference>
<organism evidence="1 2">
    <name type="scientific">Salinarimonas ramus</name>
    <dbReference type="NCBI Taxonomy" id="690164"/>
    <lineage>
        <taxon>Bacteria</taxon>
        <taxon>Pseudomonadati</taxon>
        <taxon>Pseudomonadota</taxon>
        <taxon>Alphaproteobacteria</taxon>
        <taxon>Hyphomicrobiales</taxon>
        <taxon>Salinarimonadaceae</taxon>
        <taxon>Salinarimonas</taxon>
    </lineage>
</organism>
<dbReference type="SUPFAM" id="SSF143100">
    <property type="entry name" value="TTHA1013/TTHA0281-like"/>
    <property type="match status" value="1"/>
</dbReference>
<gene>
    <name evidence="1" type="ORF">GCM10011322_19780</name>
</gene>
<accession>A0A917V3R6</accession>
<evidence type="ECO:0000313" key="1">
    <source>
        <dbReference type="EMBL" id="GGK33103.1"/>
    </source>
</evidence>
<sequence length="94" mass="10117">MSSEIPVCSDDEILLEHAGYRARVLHDAEDAIFVGRILGIRDIVSFHAASLSELKVAFEEAVDDYRETCARIGKVPETDASIGQASEAAGRALA</sequence>
<dbReference type="InterPro" id="IPR035069">
    <property type="entry name" value="TTHA1013/TTHA0281-like"/>
</dbReference>
<keyword evidence="2" id="KW-1185">Reference proteome</keyword>
<proteinExistence type="predicted"/>
<dbReference type="AlphaFoldDB" id="A0A917V3R6"/>
<evidence type="ECO:0000313" key="2">
    <source>
        <dbReference type="Proteomes" id="UP000600449"/>
    </source>
</evidence>
<protein>
    <recommendedName>
        <fullName evidence="3">HicB family protein</fullName>
    </recommendedName>
</protein>